<sequence length="277" mass="32376">MEYINFEDSYIHEIRLPIYLKTLRVSEVLESNIIFDIVNQDQLQELNNVEISLDMLDSPKDSSESFHTERNKFVYFKLKNFFHDLPALKYLRLAIEFDEGKSTKRMIDGLSLNTLDSLTGFSFWTNSSGFSFPISYLPPACHTLQLCAFTTFSGQFSDTLNSLKIELNGYGKSFEYFWDRFISPLYNLHCLNIYIADTTEIVDFSYLDFPYQLHTLALVKKKGECKFIFNELPPSMSYILLSCPDMEHRKNVVVFQNVVDETFESIFDFHFKNKVLA</sequence>
<name>A0ACB5T2M0_AMBMO</name>
<dbReference type="EMBL" id="BSXS01002848">
    <property type="protein sequence ID" value="GME79989.1"/>
    <property type="molecule type" value="Genomic_DNA"/>
</dbReference>
<dbReference type="Proteomes" id="UP001165064">
    <property type="component" value="Unassembled WGS sequence"/>
</dbReference>
<evidence type="ECO:0000313" key="1">
    <source>
        <dbReference type="EMBL" id="GME79989.1"/>
    </source>
</evidence>
<organism evidence="1 2">
    <name type="scientific">Ambrosiozyma monospora</name>
    <name type="common">Yeast</name>
    <name type="synonym">Endomycopsis monosporus</name>
    <dbReference type="NCBI Taxonomy" id="43982"/>
    <lineage>
        <taxon>Eukaryota</taxon>
        <taxon>Fungi</taxon>
        <taxon>Dikarya</taxon>
        <taxon>Ascomycota</taxon>
        <taxon>Saccharomycotina</taxon>
        <taxon>Pichiomycetes</taxon>
        <taxon>Pichiales</taxon>
        <taxon>Pichiaceae</taxon>
        <taxon>Ambrosiozyma</taxon>
    </lineage>
</organism>
<reference evidence="1" key="1">
    <citation type="submission" date="2023-04" db="EMBL/GenBank/DDBJ databases">
        <title>Ambrosiozyma monospora NBRC 10751.</title>
        <authorList>
            <person name="Ichikawa N."/>
            <person name="Sato H."/>
            <person name="Tonouchi N."/>
        </authorList>
    </citation>
    <scope>NUCLEOTIDE SEQUENCE</scope>
    <source>
        <strain evidence="1">NBRC 10751</strain>
    </source>
</reference>
<protein>
    <submittedName>
        <fullName evidence="1">Unnamed protein product</fullName>
    </submittedName>
</protein>
<gene>
    <name evidence="1" type="ORF">Amon02_000423000</name>
</gene>
<comment type="caution">
    <text evidence="1">The sequence shown here is derived from an EMBL/GenBank/DDBJ whole genome shotgun (WGS) entry which is preliminary data.</text>
</comment>
<evidence type="ECO:0000313" key="2">
    <source>
        <dbReference type="Proteomes" id="UP001165064"/>
    </source>
</evidence>
<keyword evidence="2" id="KW-1185">Reference proteome</keyword>
<accession>A0ACB5T2M0</accession>
<proteinExistence type="predicted"/>